<name>A0A396GNF2_MEDTR</name>
<dbReference type="GO" id="GO:0005576">
    <property type="term" value="C:extracellular region"/>
    <property type="evidence" value="ECO:0007669"/>
    <property type="project" value="UniProtKB-SubCell"/>
</dbReference>
<dbReference type="Proteomes" id="UP000265566">
    <property type="component" value="Chromosome 8"/>
</dbReference>
<evidence type="ECO:0000256" key="6">
    <source>
        <dbReference type="ARBA" id="ARBA00022801"/>
    </source>
</evidence>
<keyword evidence="5" id="KW-0064">Aspartyl protease</keyword>
<dbReference type="GO" id="GO:0004190">
    <property type="term" value="F:aspartic-type endopeptidase activity"/>
    <property type="evidence" value="ECO:0007669"/>
    <property type="project" value="UniProtKB-KW"/>
</dbReference>
<organism evidence="9 10">
    <name type="scientific">Medicago truncatula</name>
    <name type="common">Barrel medic</name>
    <name type="synonym">Medicago tribuloides</name>
    <dbReference type="NCBI Taxonomy" id="3880"/>
    <lineage>
        <taxon>Eukaryota</taxon>
        <taxon>Viridiplantae</taxon>
        <taxon>Streptophyta</taxon>
        <taxon>Embryophyta</taxon>
        <taxon>Tracheophyta</taxon>
        <taxon>Spermatophyta</taxon>
        <taxon>Magnoliopsida</taxon>
        <taxon>eudicotyledons</taxon>
        <taxon>Gunneridae</taxon>
        <taxon>Pentapetalae</taxon>
        <taxon>rosids</taxon>
        <taxon>fabids</taxon>
        <taxon>Fabales</taxon>
        <taxon>Fabaceae</taxon>
        <taxon>Papilionoideae</taxon>
        <taxon>50 kb inversion clade</taxon>
        <taxon>NPAAA clade</taxon>
        <taxon>Hologalegina</taxon>
        <taxon>IRL clade</taxon>
        <taxon>Trifolieae</taxon>
        <taxon>Medicago</taxon>
    </lineage>
</organism>
<dbReference type="Gene3D" id="2.40.70.10">
    <property type="entry name" value="Acid Proteases"/>
    <property type="match status" value="2"/>
</dbReference>
<dbReference type="EMBL" id="PSQE01000008">
    <property type="protein sequence ID" value="RHN40247.1"/>
    <property type="molecule type" value="Genomic_DNA"/>
</dbReference>
<evidence type="ECO:0000256" key="5">
    <source>
        <dbReference type="ARBA" id="ARBA00022750"/>
    </source>
</evidence>
<evidence type="ECO:0000256" key="4">
    <source>
        <dbReference type="ARBA" id="ARBA00022670"/>
    </source>
</evidence>
<gene>
    <name evidence="9" type="ORF">MtrunA17_Chr8g0352691</name>
</gene>
<dbReference type="InterPro" id="IPR051708">
    <property type="entry name" value="Plant_Aspart_Prot_A1"/>
</dbReference>
<comment type="subcellular location">
    <subcellularLocation>
        <location evidence="1">Secreted</location>
    </subcellularLocation>
</comment>
<dbReference type="InterPro" id="IPR032799">
    <property type="entry name" value="TAXi_C"/>
</dbReference>
<dbReference type="EC" id="3.4.23.12" evidence="9"/>
<dbReference type="PANTHER" id="PTHR47967:SF66">
    <property type="entry name" value="ASPARTIC PROTEINASE CDR1-RELATED"/>
    <property type="match status" value="1"/>
</dbReference>
<evidence type="ECO:0000256" key="3">
    <source>
        <dbReference type="ARBA" id="ARBA00022525"/>
    </source>
</evidence>
<comment type="similarity">
    <text evidence="2">Belongs to the peptidase A1 family.</text>
</comment>
<dbReference type="PANTHER" id="PTHR47967">
    <property type="entry name" value="OS07G0603500 PROTEIN-RELATED"/>
    <property type="match status" value="1"/>
</dbReference>
<dbReference type="Pfam" id="PF14541">
    <property type="entry name" value="TAXi_C"/>
    <property type="match status" value="1"/>
</dbReference>
<accession>A0A396GNF2</accession>
<dbReference type="Pfam" id="PF14543">
    <property type="entry name" value="TAXi_N"/>
    <property type="match status" value="1"/>
</dbReference>
<evidence type="ECO:0000256" key="1">
    <source>
        <dbReference type="ARBA" id="ARBA00004613"/>
    </source>
</evidence>
<evidence type="ECO:0000313" key="10">
    <source>
        <dbReference type="Proteomes" id="UP000265566"/>
    </source>
</evidence>
<keyword evidence="7" id="KW-0325">Glycoprotein</keyword>
<evidence type="ECO:0000256" key="7">
    <source>
        <dbReference type="ARBA" id="ARBA00023180"/>
    </source>
</evidence>
<dbReference type="Gramene" id="rna46372">
    <property type="protein sequence ID" value="RHN40247.1"/>
    <property type="gene ID" value="gene46372"/>
</dbReference>
<sequence>MDGSISQGYLSVETLTLDSTTGYSVSFPKTMIGCGYRNTGTFHGPSSGIVGLGSGPMSLPSQLGTSIGGKFSYCLGPWLPNSTSKLNFGDAAIVYGDGAMTTPIVKKDAQSGYYLTLEAFSVGNKLIEFGGPTYGGNEGNILIDSGTTFTFLPYDVYYRFESAVAEYINLEHVEDPNGTFKLCYNVAYHGFEAPLITAHFKGADIKLYYISTFIKVSDGIACLAFIPSQTAIFGNVAQQNLLVGYNLVQNTVTFKPVDCTKPY</sequence>
<dbReference type="FunFam" id="2.40.70.10:FF:000050">
    <property type="entry name" value="Aspartic proteinase CDR1"/>
    <property type="match status" value="1"/>
</dbReference>
<dbReference type="InterPro" id="IPR033121">
    <property type="entry name" value="PEPTIDASE_A1"/>
</dbReference>
<dbReference type="InterPro" id="IPR021109">
    <property type="entry name" value="Peptidase_aspartic_dom_sf"/>
</dbReference>
<keyword evidence="6 9" id="KW-0378">Hydrolase</keyword>
<proteinExistence type="inferred from homology"/>
<protein>
    <submittedName>
        <fullName evidence="9">Putative nepenthesin</fullName>
        <ecNumber evidence="9">3.4.23.12</ecNumber>
    </submittedName>
</protein>
<comment type="caution">
    <text evidence="9">The sequence shown here is derived from an EMBL/GenBank/DDBJ whole genome shotgun (WGS) entry which is preliminary data.</text>
</comment>
<dbReference type="PROSITE" id="PS51767">
    <property type="entry name" value="PEPTIDASE_A1"/>
    <property type="match status" value="1"/>
</dbReference>
<evidence type="ECO:0000259" key="8">
    <source>
        <dbReference type="PROSITE" id="PS51767"/>
    </source>
</evidence>
<dbReference type="GO" id="GO:0006508">
    <property type="term" value="P:proteolysis"/>
    <property type="evidence" value="ECO:0007669"/>
    <property type="project" value="UniProtKB-KW"/>
</dbReference>
<evidence type="ECO:0000313" key="9">
    <source>
        <dbReference type="EMBL" id="RHN40247.1"/>
    </source>
</evidence>
<reference evidence="10" key="1">
    <citation type="journal article" date="2018" name="Nat. Plants">
        <title>Whole-genome landscape of Medicago truncatula symbiotic genes.</title>
        <authorList>
            <person name="Pecrix Y."/>
            <person name="Staton S.E."/>
            <person name="Sallet E."/>
            <person name="Lelandais-Briere C."/>
            <person name="Moreau S."/>
            <person name="Carrere S."/>
            <person name="Blein T."/>
            <person name="Jardinaud M.F."/>
            <person name="Latrasse D."/>
            <person name="Zouine M."/>
            <person name="Zahm M."/>
            <person name="Kreplak J."/>
            <person name="Mayjonade B."/>
            <person name="Satge C."/>
            <person name="Perez M."/>
            <person name="Cauet S."/>
            <person name="Marande W."/>
            <person name="Chantry-Darmon C."/>
            <person name="Lopez-Roques C."/>
            <person name="Bouchez O."/>
            <person name="Berard A."/>
            <person name="Debelle F."/>
            <person name="Munos S."/>
            <person name="Bendahmane A."/>
            <person name="Berges H."/>
            <person name="Niebel A."/>
            <person name="Buitink J."/>
            <person name="Frugier F."/>
            <person name="Benhamed M."/>
            <person name="Crespi M."/>
            <person name="Gouzy J."/>
            <person name="Gamas P."/>
        </authorList>
    </citation>
    <scope>NUCLEOTIDE SEQUENCE [LARGE SCALE GENOMIC DNA]</scope>
    <source>
        <strain evidence="10">cv. Jemalong A17</strain>
    </source>
</reference>
<evidence type="ECO:0000256" key="2">
    <source>
        <dbReference type="ARBA" id="ARBA00007447"/>
    </source>
</evidence>
<dbReference type="InterPro" id="IPR032861">
    <property type="entry name" value="TAXi_N"/>
</dbReference>
<dbReference type="InterPro" id="IPR034161">
    <property type="entry name" value="Pepsin-like_plant"/>
</dbReference>
<keyword evidence="4" id="KW-0645">Protease</keyword>
<dbReference type="AlphaFoldDB" id="A0A396GNF2"/>
<keyword evidence="3" id="KW-0964">Secreted</keyword>
<feature type="domain" description="Peptidase A1" evidence="8">
    <location>
        <begin position="1"/>
        <end position="255"/>
    </location>
</feature>
<dbReference type="SUPFAM" id="SSF50630">
    <property type="entry name" value="Acid proteases"/>
    <property type="match status" value="1"/>
</dbReference>
<dbReference type="CDD" id="cd05476">
    <property type="entry name" value="pepsin_A_like_plant"/>
    <property type="match status" value="1"/>
</dbReference>